<dbReference type="AlphaFoldDB" id="A0AAV4ZKM9"/>
<evidence type="ECO:0000313" key="7">
    <source>
        <dbReference type="Proteomes" id="UP001055247"/>
    </source>
</evidence>
<evidence type="ECO:0000256" key="2">
    <source>
        <dbReference type="ARBA" id="ARBA00023125"/>
    </source>
</evidence>
<organism evidence="6 7">
    <name type="scientific">Methylobacterium hispanicum</name>
    <dbReference type="NCBI Taxonomy" id="270350"/>
    <lineage>
        <taxon>Bacteria</taxon>
        <taxon>Pseudomonadati</taxon>
        <taxon>Pseudomonadota</taxon>
        <taxon>Alphaproteobacteria</taxon>
        <taxon>Hyphomicrobiales</taxon>
        <taxon>Methylobacteriaceae</taxon>
        <taxon>Methylobacterium</taxon>
    </lineage>
</organism>
<dbReference type="PANTHER" id="PTHR46796:SF6">
    <property type="entry name" value="ARAC SUBFAMILY"/>
    <property type="match status" value="1"/>
</dbReference>
<dbReference type="EMBL" id="BPQO01000008">
    <property type="protein sequence ID" value="GJD88868.1"/>
    <property type="molecule type" value="Genomic_DNA"/>
</dbReference>
<keyword evidence="7" id="KW-1185">Reference proteome</keyword>
<dbReference type="InterPro" id="IPR009057">
    <property type="entry name" value="Homeodomain-like_sf"/>
</dbReference>
<keyword evidence="2" id="KW-0238">DNA-binding</keyword>
<proteinExistence type="predicted"/>
<evidence type="ECO:0000256" key="4">
    <source>
        <dbReference type="SAM" id="MobiDB-lite"/>
    </source>
</evidence>
<dbReference type="Gene3D" id="1.10.10.60">
    <property type="entry name" value="Homeodomain-like"/>
    <property type="match status" value="1"/>
</dbReference>
<feature type="domain" description="HTH araC/xylS-type" evidence="5">
    <location>
        <begin position="261"/>
        <end position="360"/>
    </location>
</feature>
<feature type="region of interest" description="Disordered" evidence="4">
    <location>
        <begin position="1"/>
        <end position="25"/>
    </location>
</feature>
<evidence type="ECO:0000256" key="1">
    <source>
        <dbReference type="ARBA" id="ARBA00023015"/>
    </source>
</evidence>
<dbReference type="PROSITE" id="PS01124">
    <property type="entry name" value="HTH_ARAC_FAMILY_2"/>
    <property type="match status" value="1"/>
</dbReference>
<comment type="caution">
    <text evidence="6">The sequence shown here is derived from an EMBL/GenBank/DDBJ whole genome shotgun (WGS) entry which is preliminary data.</text>
</comment>
<evidence type="ECO:0000256" key="3">
    <source>
        <dbReference type="ARBA" id="ARBA00023163"/>
    </source>
</evidence>
<dbReference type="InterPro" id="IPR018060">
    <property type="entry name" value="HTH_AraC"/>
</dbReference>
<accession>A0AAV4ZKM9</accession>
<dbReference type="PANTHER" id="PTHR46796">
    <property type="entry name" value="HTH-TYPE TRANSCRIPTIONAL ACTIVATOR RHAS-RELATED"/>
    <property type="match status" value="1"/>
</dbReference>
<keyword evidence="1" id="KW-0805">Transcription regulation</keyword>
<reference evidence="6" key="2">
    <citation type="submission" date="2021-08" db="EMBL/GenBank/DDBJ databases">
        <authorList>
            <person name="Tani A."/>
            <person name="Ola A."/>
            <person name="Ogura Y."/>
            <person name="Katsura K."/>
            <person name="Hayashi T."/>
        </authorList>
    </citation>
    <scope>NUCLEOTIDE SEQUENCE</scope>
    <source>
        <strain evidence="6">DSM 16372</strain>
    </source>
</reference>
<evidence type="ECO:0000259" key="5">
    <source>
        <dbReference type="PROSITE" id="PS01124"/>
    </source>
</evidence>
<keyword evidence="3" id="KW-0804">Transcription</keyword>
<reference evidence="6" key="1">
    <citation type="journal article" date="2016" name="Front. Microbiol.">
        <title>Genome Sequence of the Piezophilic, Mesophilic Sulfate-Reducing Bacterium Desulfovibrio indicus J2T.</title>
        <authorList>
            <person name="Cao J."/>
            <person name="Maignien L."/>
            <person name="Shao Z."/>
            <person name="Alain K."/>
            <person name="Jebbar M."/>
        </authorList>
    </citation>
    <scope>NUCLEOTIDE SEQUENCE</scope>
    <source>
        <strain evidence="6">DSM 16372</strain>
    </source>
</reference>
<dbReference type="Pfam" id="PF12833">
    <property type="entry name" value="HTH_18"/>
    <property type="match status" value="1"/>
</dbReference>
<dbReference type="SUPFAM" id="SSF46689">
    <property type="entry name" value="Homeodomain-like"/>
    <property type="match status" value="1"/>
</dbReference>
<evidence type="ECO:0000313" key="6">
    <source>
        <dbReference type="EMBL" id="GJD88868.1"/>
    </source>
</evidence>
<name>A0AAV4ZKM9_9HYPH</name>
<dbReference type="SMART" id="SM00342">
    <property type="entry name" value="HTH_ARAC"/>
    <property type="match status" value="1"/>
</dbReference>
<protein>
    <recommendedName>
        <fullName evidence="5">HTH araC/xylS-type domain-containing protein</fullName>
    </recommendedName>
</protein>
<sequence>MRLSVQQKSGIVRDMPGAGTRPVRVRPAFGAGRSRAGRYVATMADQMTRGDGRGGPPPTLAFSTDGLPDEQAFSEWRGLLAPMVRVERARGGPTPRGTLACTLLDGVLFSRMTFNAQVMIRDRVSAASTPDHFTMMLYPVGGLEGVLAGQAVVRQPNRVMAVDMAKQMHMRGAPSSAFGLTIPRALLTGVDPATAPVRLDPERNRLLVARLVALCRQIREPGTDDAAALASDVLGFVRRLYDPSGCRDVLEGAELDAGLVELAERVIARNLSAPDLTPAFIAGRLGVSRATLYRAFDRSGGIMRRVWEMRLAAMRAALADPFELRSLERLALDCGFRSVSHMSRSFRDLFGDTPAAWRRERARRAPSAPRPDRGLAHRWYDELEDTVPRSRP</sequence>
<dbReference type="GO" id="GO:0043565">
    <property type="term" value="F:sequence-specific DNA binding"/>
    <property type="evidence" value="ECO:0007669"/>
    <property type="project" value="InterPro"/>
</dbReference>
<dbReference type="InterPro" id="IPR050204">
    <property type="entry name" value="AraC_XylS_family_regulators"/>
</dbReference>
<dbReference type="Proteomes" id="UP001055247">
    <property type="component" value="Unassembled WGS sequence"/>
</dbReference>
<gene>
    <name evidence="6" type="ORF">BHAOGJBA_2391</name>
</gene>
<dbReference type="GO" id="GO:0003700">
    <property type="term" value="F:DNA-binding transcription factor activity"/>
    <property type="evidence" value="ECO:0007669"/>
    <property type="project" value="InterPro"/>
</dbReference>